<sequence>MATKDETCRGNEALNTELNLALSLNLPPAEQDTLLLIIRRGGLDLVTRALSFLLAYNEVESRESGQGSVPPLREFLADNYNSDAVRKEDFQDVILEIQSVNRRINKLTRIHRIVDKKLRAATKGNVEELMSSCSEEESE</sequence>
<evidence type="ECO:0000313" key="1">
    <source>
        <dbReference type="Proteomes" id="UP000079169"/>
    </source>
</evidence>
<keyword evidence="1" id="KW-1185">Reference proteome</keyword>
<protein>
    <submittedName>
        <fullName evidence="2">Uncharacterized protein LOC113470605</fullName>
    </submittedName>
</protein>
<name>A0A3Q0J958_DIACI</name>
<dbReference type="KEGG" id="dci:113470605"/>
<reference evidence="2" key="1">
    <citation type="submission" date="2025-08" db="UniProtKB">
        <authorList>
            <consortium name="RefSeq"/>
        </authorList>
    </citation>
    <scope>IDENTIFICATION</scope>
</reference>
<dbReference type="RefSeq" id="XP_026684961.1">
    <property type="nucleotide sequence ID" value="XM_026829160.1"/>
</dbReference>
<dbReference type="AlphaFoldDB" id="A0A3Q0J958"/>
<dbReference type="Proteomes" id="UP000079169">
    <property type="component" value="Unplaced"/>
</dbReference>
<dbReference type="PaxDb" id="121845-A0A3Q0J958"/>
<evidence type="ECO:0000313" key="2">
    <source>
        <dbReference type="RefSeq" id="XP_026684961.1"/>
    </source>
</evidence>
<gene>
    <name evidence="2" type="primary">LOC113470605</name>
</gene>
<dbReference type="GeneID" id="113470605"/>
<proteinExistence type="predicted"/>
<accession>A0A3Q0J958</accession>
<organism evidence="1 2">
    <name type="scientific">Diaphorina citri</name>
    <name type="common">Asian citrus psyllid</name>
    <dbReference type="NCBI Taxonomy" id="121845"/>
    <lineage>
        <taxon>Eukaryota</taxon>
        <taxon>Metazoa</taxon>
        <taxon>Ecdysozoa</taxon>
        <taxon>Arthropoda</taxon>
        <taxon>Hexapoda</taxon>
        <taxon>Insecta</taxon>
        <taxon>Pterygota</taxon>
        <taxon>Neoptera</taxon>
        <taxon>Paraneoptera</taxon>
        <taxon>Hemiptera</taxon>
        <taxon>Sternorrhyncha</taxon>
        <taxon>Psylloidea</taxon>
        <taxon>Psyllidae</taxon>
        <taxon>Diaphorininae</taxon>
        <taxon>Diaphorina</taxon>
    </lineage>
</organism>